<sequence>MKKYLFIVVVLLSVLSCDAYWERQNMKNYDSPYKGNWKATYSGEENGFFTLDINKSGNVFGLRNNTDHLGGKVYEGGVLMNLHSPTSGFVINGNLETKSGTWKMGSISGTWTIIKQ</sequence>
<dbReference type="OrthoDB" id="1270789at2"/>
<keyword evidence="2" id="KW-1185">Reference proteome</keyword>
<dbReference type="RefSeq" id="WP_114302763.1">
    <property type="nucleotide sequence ID" value="NZ_QPIE01000001.1"/>
</dbReference>
<gene>
    <name evidence="1" type="ORF">DQ356_01940</name>
</gene>
<dbReference type="EMBL" id="QPIE01000001">
    <property type="protein sequence ID" value="RCU44993.1"/>
    <property type="molecule type" value="Genomic_DNA"/>
</dbReference>
<proteinExistence type="predicted"/>
<reference evidence="1 2" key="1">
    <citation type="submission" date="2018-07" db="EMBL/GenBank/DDBJ databases">
        <title>Chryseobacterium lacus sp. nov., isolated from lake water.</title>
        <authorList>
            <person name="Li C.-M."/>
        </authorList>
    </citation>
    <scope>NUCLEOTIDE SEQUENCE [LARGE SCALE GENOMIC DNA]</scope>
    <source>
        <strain evidence="1 2">YLOS41</strain>
    </source>
</reference>
<evidence type="ECO:0000313" key="2">
    <source>
        <dbReference type="Proteomes" id="UP000252172"/>
    </source>
</evidence>
<name>A0A368N4K9_9FLAO</name>
<accession>A0A368N4K9</accession>
<comment type="caution">
    <text evidence="1">The sequence shown here is derived from an EMBL/GenBank/DDBJ whole genome shotgun (WGS) entry which is preliminary data.</text>
</comment>
<dbReference type="PROSITE" id="PS51257">
    <property type="entry name" value="PROKAR_LIPOPROTEIN"/>
    <property type="match status" value="1"/>
</dbReference>
<evidence type="ECO:0000313" key="1">
    <source>
        <dbReference type="EMBL" id="RCU44993.1"/>
    </source>
</evidence>
<organism evidence="1 2">
    <name type="scientific">Chryseobacterium lacus</name>
    <dbReference type="NCBI Taxonomy" id="2058346"/>
    <lineage>
        <taxon>Bacteria</taxon>
        <taxon>Pseudomonadati</taxon>
        <taxon>Bacteroidota</taxon>
        <taxon>Flavobacteriia</taxon>
        <taxon>Flavobacteriales</taxon>
        <taxon>Weeksellaceae</taxon>
        <taxon>Chryseobacterium group</taxon>
        <taxon>Chryseobacterium</taxon>
    </lineage>
</organism>
<dbReference type="Proteomes" id="UP000252172">
    <property type="component" value="Unassembled WGS sequence"/>
</dbReference>
<protein>
    <submittedName>
        <fullName evidence="1">Uncharacterized protein</fullName>
    </submittedName>
</protein>
<dbReference type="AlphaFoldDB" id="A0A368N4K9"/>